<dbReference type="CDD" id="cd09140">
    <property type="entry name" value="PLDc_vPLD1_2_like_bac_1"/>
    <property type="match status" value="1"/>
</dbReference>
<evidence type="ECO:0000256" key="1">
    <source>
        <dbReference type="ARBA" id="ARBA00000798"/>
    </source>
</evidence>
<feature type="domain" description="PLD phosphodiesterase" evidence="11">
    <location>
        <begin position="152"/>
        <end position="179"/>
    </location>
</feature>
<evidence type="ECO:0000256" key="5">
    <source>
        <dbReference type="ARBA" id="ARBA00022525"/>
    </source>
</evidence>
<dbReference type="GO" id="GO:0009395">
    <property type="term" value="P:phospholipid catabolic process"/>
    <property type="evidence" value="ECO:0007669"/>
    <property type="project" value="TreeGrafter"/>
</dbReference>
<keyword evidence="5" id="KW-0964">Secreted</keyword>
<dbReference type="PANTHER" id="PTHR18896">
    <property type="entry name" value="PHOSPHOLIPASE D"/>
    <property type="match status" value="1"/>
</dbReference>
<evidence type="ECO:0000313" key="13">
    <source>
        <dbReference type="Proteomes" id="UP000017819"/>
    </source>
</evidence>
<name>V4RGM5_9HYPH</name>
<feature type="compositionally biased region" description="Basic and acidic residues" evidence="10">
    <location>
        <begin position="1"/>
        <end position="16"/>
    </location>
</feature>
<evidence type="ECO:0000256" key="8">
    <source>
        <dbReference type="ARBA" id="ARBA00023098"/>
    </source>
</evidence>
<dbReference type="PATRIC" id="fig|631454.5.peg.4084"/>
<proteinExistence type="predicted"/>
<accession>V4RGM5</accession>
<dbReference type="InterPro" id="IPR025202">
    <property type="entry name" value="PLD-like_dom"/>
</dbReference>
<evidence type="ECO:0000256" key="6">
    <source>
        <dbReference type="ARBA" id="ARBA00022737"/>
    </source>
</evidence>
<evidence type="ECO:0000256" key="7">
    <source>
        <dbReference type="ARBA" id="ARBA00022801"/>
    </source>
</evidence>
<keyword evidence="13" id="KW-1185">Reference proteome</keyword>
<dbReference type="InterPro" id="IPR015679">
    <property type="entry name" value="PLipase_D_fam"/>
</dbReference>
<comment type="caution">
    <text evidence="12">The sequence shown here is derived from an EMBL/GenBank/DDBJ whole genome shotgun (WGS) entry which is preliminary data.</text>
</comment>
<keyword evidence="7" id="KW-0378">Hydrolase</keyword>
<evidence type="ECO:0000256" key="3">
    <source>
        <dbReference type="ARBA" id="ARBA00004613"/>
    </source>
</evidence>
<evidence type="ECO:0000256" key="9">
    <source>
        <dbReference type="ARBA" id="ARBA00029594"/>
    </source>
</evidence>
<keyword evidence="8" id="KW-0443">Lipid metabolism</keyword>
<organism evidence="12 13">
    <name type="scientific">Lutibaculum baratangense AMV1</name>
    <dbReference type="NCBI Taxonomy" id="631454"/>
    <lineage>
        <taxon>Bacteria</taxon>
        <taxon>Pseudomonadati</taxon>
        <taxon>Pseudomonadota</taxon>
        <taxon>Alphaproteobacteria</taxon>
        <taxon>Hyphomicrobiales</taxon>
        <taxon>Tepidamorphaceae</taxon>
        <taxon>Lutibaculum</taxon>
    </lineage>
</organism>
<sequence>MEMQARERPARDERAGEATPAPAGAREQILVQGQTCWRIERADKLAVIIDAAEYFRHAKAAMLNAERSIFLIGWDFDTRIEFEPGQKTLEGPNALGRFLTWLSRRRKRLEIFVLKWNLGFLKNLPRGTTPLFILDWITSRRIHFRLDAKHPPSAAHHQKVAVIDDCLAFCGGIDMTVGRWDTREHIEQDERRRIPRGGLSKPWHDAAVAVDGPAAAALGDLARERWGRATGNWIKPLESDRKLWPEKLEPTFRDIDIGLARSWPERDEAEPAYEVAALTFAAIAAARKTLFIQSQYLASRRIAEALADRLQEPDGPEIVIVLPAEADGWLEIKTMDAARTRLLSHLRSRDPYRRFSAYYPTNAAGTPIYVHAKILFVDDRLLRIGSSNLNNRSMGFDSECDVAIEACPGTAREAEIREEILSIRDDLIAEHMGCGLEEVRAAIRDAGSIAGAVDRLRRDGAPCLVPMPNGENDLIDTALAEGELVDPERPEILRRGLSRVFSGWFGRGR</sequence>
<dbReference type="SMART" id="SM00155">
    <property type="entry name" value="PLDc"/>
    <property type="match status" value="2"/>
</dbReference>
<dbReference type="PANTHER" id="PTHR18896:SF76">
    <property type="entry name" value="PHOSPHOLIPASE"/>
    <property type="match status" value="1"/>
</dbReference>
<evidence type="ECO:0000256" key="10">
    <source>
        <dbReference type="SAM" id="MobiDB-lite"/>
    </source>
</evidence>
<comment type="function">
    <text evidence="2">Could be a virulence factor.</text>
</comment>
<dbReference type="AlphaFoldDB" id="V4RGM5"/>
<feature type="domain" description="PLD phosphodiesterase" evidence="11">
    <location>
        <begin position="366"/>
        <end position="393"/>
    </location>
</feature>
<evidence type="ECO:0000259" key="11">
    <source>
        <dbReference type="PROSITE" id="PS50035"/>
    </source>
</evidence>
<dbReference type="CDD" id="cd09143">
    <property type="entry name" value="PLDc_vPLD1_2_like_bac_2"/>
    <property type="match status" value="1"/>
</dbReference>
<dbReference type="EMBL" id="AWXZ01000044">
    <property type="protein sequence ID" value="ESR22410.1"/>
    <property type="molecule type" value="Genomic_DNA"/>
</dbReference>
<keyword evidence="6" id="KW-0677">Repeat</keyword>
<dbReference type="Pfam" id="PF13091">
    <property type="entry name" value="PLDc_2"/>
    <property type="match status" value="1"/>
</dbReference>
<dbReference type="eggNOG" id="COG1502">
    <property type="taxonomic scope" value="Bacteria"/>
</dbReference>
<gene>
    <name evidence="12" type="ORF">N177_4140</name>
</gene>
<reference evidence="12 13" key="1">
    <citation type="journal article" date="2014" name="Genome Announc.">
        <title>Draft Genome Sequence of Lutibaculum baratangense Strain AMV1T, Isolated from a Mud Volcano in Andamans, India.</title>
        <authorList>
            <person name="Singh A."/>
            <person name="Sreenivas A."/>
            <person name="Sathyanarayana Reddy G."/>
            <person name="Pinnaka A.K."/>
            <person name="Shivaji S."/>
        </authorList>
    </citation>
    <scope>NUCLEOTIDE SEQUENCE [LARGE SCALE GENOMIC DNA]</scope>
    <source>
        <strain evidence="12 13">AMV1</strain>
    </source>
</reference>
<dbReference type="PROSITE" id="PS50035">
    <property type="entry name" value="PLD"/>
    <property type="match status" value="2"/>
</dbReference>
<evidence type="ECO:0000256" key="2">
    <source>
        <dbReference type="ARBA" id="ARBA00003145"/>
    </source>
</evidence>
<protein>
    <recommendedName>
        <fullName evidence="4">Phospholipase D</fullName>
    </recommendedName>
    <alternativeName>
        <fullName evidence="9">Choline phosphatase</fullName>
    </alternativeName>
</protein>
<dbReference type="Gene3D" id="3.30.870.10">
    <property type="entry name" value="Endonuclease Chain A"/>
    <property type="match status" value="2"/>
</dbReference>
<dbReference type="InterPro" id="IPR001736">
    <property type="entry name" value="PLipase_D/transphosphatidylase"/>
</dbReference>
<dbReference type="Proteomes" id="UP000017819">
    <property type="component" value="Unassembled WGS sequence"/>
</dbReference>
<feature type="region of interest" description="Disordered" evidence="10">
    <location>
        <begin position="1"/>
        <end position="25"/>
    </location>
</feature>
<evidence type="ECO:0000313" key="12">
    <source>
        <dbReference type="EMBL" id="ESR22410.1"/>
    </source>
</evidence>
<dbReference type="GO" id="GO:0004630">
    <property type="term" value="F:phospholipase D activity"/>
    <property type="evidence" value="ECO:0007669"/>
    <property type="project" value="UniProtKB-EC"/>
</dbReference>
<evidence type="ECO:0000256" key="4">
    <source>
        <dbReference type="ARBA" id="ARBA00018392"/>
    </source>
</evidence>
<dbReference type="STRING" id="631454.N177_4140"/>
<comment type="subcellular location">
    <subcellularLocation>
        <location evidence="3">Secreted</location>
    </subcellularLocation>
</comment>
<dbReference type="GO" id="GO:0005576">
    <property type="term" value="C:extracellular region"/>
    <property type="evidence" value="ECO:0007669"/>
    <property type="project" value="UniProtKB-SubCell"/>
</dbReference>
<comment type="catalytic activity">
    <reaction evidence="1">
        <text>a 1,2-diacyl-sn-glycero-3-phosphocholine + H2O = a 1,2-diacyl-sn-glycero-3-phosphate + choline + H(+)</text>
        <dbReference type="Rhea" id="RHEA:14445"/>
        <dbReference type="ChEBI" id="CHEBI:15354"/>
        <dbReference type="ChEBI" id="CHEBI:15377"/>
        <dbReference type="ChEBI" id="CHEBI:15378"/>
        <dbReference type="ChEBI" id="CHEBI:57643"/>
        <dbReference type="ChEBI" id="CHEBI:58608"/>
        <dbReference type="EC" id="3.1.4.4"/>
    </reaction>
</comment>
<dbReference type="SUPFAM" id="SSF56024">
    <property type="entry name" value="Phospholipase D/nuclease"/>
    <property type="match status" value="2"/>
</dbReference>